<keyword evidence="2" id="KW-1185">Reference proteome</keyword>
<dbReference type="Proteomes" id="UP000607653">
    <property type="component" value="Unassembled WGS sequence"/>
</dbReference>
<reference evidence="1 2" key="1">
    <citation type="journal article" date="2020" name="Mol. Biol. Evol.">
        <title>Distinct Expression and Methylation Patterns for Genes with Different Fates following a Single Whole-Genome Duplication in Flowering Plants.</title>
        <authorList>
            <person name="Shi T."/>
            <person name="Rahmani R.S."/>
            <person name="Gugger P.F."/>
            <person name="Wang M."/>
            <person name="Li H."/>
            <person name="Zhang Y."/>
            <person name="Li Z."/>
            <person name="Wang Q."/>
            <person name="Van de Peer Y."/>
            <person name="Marchal K."/>
            <person name="Chen J."/>
        </authorList>
    </citation>
    <scope>NUCLEOTIDE SEQUENCE [LARGE SCALE GENOMIC DNA]</scope>
    <source>
        <tissue evidence="1">Leaf</tissue>
    </source>
</reference>
<comment type="caution">
    <text evidence="1">The sequence shown here is derived from an EMBL/GenBank/DDBJ whole genome shotgun (WGS) entry which is preliminary data.</text>
</comment>
<dbReference type="AlphaFoldDB" id="A0A822ZSL5"/>
<evidence type="ECO:0000313" key="2">
    <source>
        <dbReference type="Proteomes" id="UP000607653"/>
    </source>
</evidence>
<dbReference type="EMBL" id="DUZY01000008">
    <property type="protein sequence ID" value="DAD47490.1"/>
    <property type="molecule type" value="Genomic_DNA"/>
</dbReference>
<proteinExistence type="predicted"/>
<accession>A0A822ZSL5</accession>
<protein>
    <submittedName>
        <fullName evidence="1">Uncharacterized protein</fullName>
    </submittedName>
</protein>
<gene>
    <name evidence="1" type="ORF">HUJ06_017427</name>
</gene>
<sequence>MTVAELNLTPTIETRALSTVTLFISCSRRTELLNFKKALLVNEIKLCFSSTRPKNVVLVREKTERPVKPVMARERKDCSPVLCL</sequence>
<organism evidence="1 2">
    <name type="scientific">Nelumbo nucifera</name>
    <name type="common">Sacred lotus</name>
    <dbReference type="NCBI Taxonomy" id="4432"/>
    <lineage>
        <taxon>Eukaryota</taxon>
        <taxon>Viridiplantae</taxon>
        <taxon>Streptophyta</taxon>
        <taxon>Embryophyta</taxon>
        <taxon>Tracheophyta</taxon>
        <taxon>Spermatophyta</taxon>
        <taxon>Magnoliopsida</taxon>
        <taxon>Proteales</taxon>
        <taxon>Nelumbonaceae</taxon>
        <taxon>Nelumbo</taxon>
    </lineage>
</organism>
<name>A0A822ZSL5_NELNU</name>
<evidence type="ECO:0000313" key="1">
    <source>
        <dbReference type="EMBL" id="DAD47490.1"/>
    </source>
</evidence>